<organism evidence="3 4">
    <name type="scientific">Pseudonocardia eucalypti</name>
    <dbReference type="NCBI Taxonomy" id="648755"/>
    <lineage>
        <taxon>Bacteria</taxon>
        <taxon>Bacillati</taxon>
        <taxon>Actinomycetota</taxon>
        <taxon>Actinomycetes</taxon>
        <taxon>Pseudonocardiales</taxon>
        <taxon>Pseudonocardiaceae</taxon>
        <taxon>Pseudonocardia</taxon>
    </lineage>
</organism>
<feature type="transmembrane region" description="Helical" evidence="2">
    <location>
        <begin position="39"/>
        <end position="64"/>
    </location>
</feature>
<keyword evidence="4" id="KW-1185">Reference proteome</keyword>
<dbReference type="RefSeq" id="WP_185065235.1">
    <property type="nucleotide sequence ID" value="NZ_BAABJP010000051.1"/>
</dbReference>
<name>A0ABP9R7B8_9PSEU</name>
<keyword evidence="2" id="KW-0472">Membrane</keyword>
<evidence type="ECO:0000256" key="2">
    <source>
        <dbReference type="SAM" id="Phobius"/>
    </source>
</evidence>
<comment type="caution">
    <text evidence="3">The sequence shown here is derived from an EMBL/GenBank/DDBJ whole genome shotgun (WGS) entry which is preliminary data.</text>
</comment>
<dbReference type="PANTHER" id="PTHR30221">
    <property type="entry name" value="SMALL-CONDUCTANCE MECHANOSENSITIVE CHANNEL"/>
    <property type="match status" value="1"/>
</dbReference>
<protein>
    <recommendedName>
        <fullName evidence="5">Transporter (Transmembrane protein)</fullName>
    </recommendedName>
</protein>
<evidence type="ECO:0008006" key="5">
    <source>
        <dbReference type="Google" id="ProtNLM"/>
    </source>
</evidence>
<feature type="transmembrane region" description="Helical" evidence="2">
    <location>
        <begin position="167"/>
        <end position="190"/>
    </location>
</feature>
<keyword evidence="2" id="KW-0812">Transmembrane</keyword>
<sequence length="297" mass="30925">MVRLLAQPPAPPPDTGGGFNVLQSLQSAFTTFVNYLPQILGAIVVLVVGYIIAKILNVVITKLLRRAKLDRRLTSPSGGRFVEKVSPGGSPARLVGGVVFWVIMLFVISSAISTLSIPALTGFMNQVLSYLPNVLAALLIFLVAVAVAGAISGLAHRTMGDTPTGSMVRTAAPALVMAIAVFMILTQLGIAPVIVTTTYIALVGALALGSALAFGLGGREVAAEIIHTGYRKAQQQADTVRQDAQLARERGQRDAERAHPRAETPQHGTDRPPDEPATPAPPGPAQQPSSGGPGLAP</sequence>
<dbReference type="Gene3D" id="1.10.287.1260">
    <property type="match status" value="2"/>
</dbReference>
<feature type="transmembrane region" description="Helical" evidence="2">
    <location>
        <begin position="196"/>
        <end position="216"/>
    </location>
</feature>
<evidence type="ECO:0000313" key="4">
    <source>
        <dbReference type="Proteomes" id="UP001428817"/>
    </source>
</evidence>
<feature type="transmembrane region" description="Helical" evidence="2">
    <location>
        <begin position="94"/>
        <end position="115"/>
    </location>
</feature>
<keyword evidence="2" id="KW-1133">Transmembrane helix</keyword>
<feature type="compositionally biased region" description="Basic and acidic residues" evidence="1">
    <location>
        <begin position="246"/>
        <end position="274"/>
    </location>
</feature>
<dbReference type="Pfam" id="PF05552">
    <property type="entry name" value="MS_channel_1st_1"/>
    <property type="match status" value="2"/>
</dbReference>
<dbReference type="PANTHER" id="PTHR30221:SF1">
    <property type="entry name" value="SMALL-CONDUCTANCE MECHANOSENSITIVE CHANNEL"/>
    <property type="match status" value="1"/>
</dbReference>
<dbReference type="InterPro" id="IPR045275">
    <property type="entry name" value="MscS_archaea/bacteria_type"/>
</dbReference>
<feature type="region of interest" description="Disordered" evidence="1">
    <location>
        <begin position="232"/>
        <end position="297"/>
    </location>
</feature>
<dbReference type="EMBL" id="BAABJP010000051">
    <property type="protein sequence ID" value="GAA5172624.1"/>
    <property type="molecule type" value="Genomic_DNA"/>
</dbReference>
<dbReference type="InterPro" id="IPR008910">
    <property type="entry name" value="MSC_TM_helix"/>
</dbReference>
<gene>
    <name evidence="3" type="ORF">GCM10023321_72770</name>
</gene>
<reference evidence="4" key="1">
    <citation type="journal article" date="2019" name="Int. J. Syst. Evol. Microbiol.">
        <title>The Global Catalogue of Microorganisms (GCM) 10K type strain sequencing project: providing services to taxonomists for standard genome sequencing and annotation.</title>
        <authorList>
            <consortium name="The Broad Institute Genomics Platform"/>
            <consortium name="The Broad Institute Genome Sequencing Center for Infectious Disease"/>
            <person name="Wu L."/>
            <person name="Ma J."/>
        </authorList>
    </citation>
    <scope>NUCLEOTIDE SEQUENCE [LARGE SCALE GENOMIC DNA]</scope>
    <source>
        <strain evidence="4">JCM 18303</strain>
    </source>
</reference>
<proteinExistence type="predicted"/>
<feature type="compositionally biased region" description="Pro residues" evidence="1">
    <location>
        <begin position="275"/>
        <end position="285"/>
    </location>
</feature>
<feature type="transmembrane region" description="Helical" evidence="2">
    <location>
        <begin position="135"/>
        <end position="155"/>
    </location>
</feature>
<dbReference type="Proteomes" id="UP001428817">
    <property type="component" value="Unassembled WGS sequence"/>
</dbReference>
<accession>A0ABP9R7B8</accession>
<evidence type="ECO:0000313" key="3">
    <source>
        <dbReference type="EMBL" id="GAA5172624.1"/>
    </source>
</evidence>
<evidence type="ECO:0000256" key="1">
    <source>
        <dbReference type="SAM" id="MobiDB-lite"/>
    </source>
</evidence>